<evidence type="ECO:0000313" key="1">
    <source>
        <dbReference type="EMBL" id="MBD2596764.1"/>
    </source>
</evidence>
<sequence>MNINNYEQLLKTGLHIAMGAANSAFEVLSNPQKWPENISKPPQSIEQILQELAIKGEKTEQEINNFVQQISPNTNKSKTYPKYIPHPNEQCFTQPYNLKNTSIYGFLLEGSLEKLQKLCDKYFNEPAEGKVQYRPATNYVLLTLATIDSLGSRELPDSEKGGCFEEEAIFWVIAVAGQQLGSTFLGERLVCYMPYILVNDSPILVAGREVYGICKEIGYFQIPQPEQEPEFFAVDTLVWKEFNPQTRAQKRRLLEVLRVGEGQENQASYTLNNLDELMTELRKLVFQHGGKLEIPGWSWSLPLNIIESLTYQSATGLCLKQFRDAEDGSLACYQAIVEVLMKMSQYHGGKILSSGDVGGKYEVKFYNAASHPIVEELGLQGFPSQADSVTVPVKLAYWLNFDFTVENGTVIWQA</sequence>
<dbReference type="InterPro" id="IPR023375">
    <property type="entry name" value="ADC_dom_sf"/>
</dbReference>
<organism evidence="1 2">
    <name type="scientific">Nostoc spongiaeforme FACHB-130</name>
    <dbReference type="NCBI Taxonomy" id="1357510"/>
    <lineage>
        <taxon>Bacteria</taxon>
        <taxon>Bacillati</taxon>
        <taxon>Cyanobacteriota</taxon>
        <taxon>Cyanophyceae</taxon>
        <taxon>Nostocales</taxon>
        <taxon>Nostocaceae</taxon>
        <taxon>Nostoc</taxon>
    </lineage>
</organism>
<reference evidence="1 2" key="1">
    <citation type="journal article" date="2020" name="ISME J.">
        <title>Comparative genomics reveals insights into cyanobacterial evolution and habitat adaptation.</title>
        <authorList>
            <person name="Chen M.Y."/>
            <person name="Teng W.K."/>
            <person name="Zhao L."/>
            <person name="Hu C.X."/>
            <person name="Zhou Y.K."/>
            <person name="Han B.P."/>
            <person name="Song L.R."/>
            <person name="Shu W.S."/>
        </authorList>
    </citation>
    <scope>NUCLEOTIDE SEQUENCE [LARGE SCALE GENOMIC DNA]</scope>
    <source>
        <strain evidence="1 2">FACHB-130</strain>
    </source>
</reference>
<dbReference type="EMBL" id="JACJTB010000032">
    <property type="protein sequence ID" value="MBD2596764.1"/>
    <property type="molecule type" value="Genomic_DNA"/>
</dbReference>
<evidence type="ECO:0000313" key="2">
    <source>
        <dbReference type="Proteomes" id="UP000603457"/>
    </source>
</evidence>
<proteinExistence type="predicted"/>
<comment type="caution">
    <text evidence="1">The sequence shown here is derived from an EMBL/GenBank/DDBJ whole genome shotgun (WGS) entry which is preliminary data.</text>
</comment>
<protein>
    <submittedName>
        <fullName evidence="1">Uncharacterized protein</fullName>
    </submittedName>
</protein>
<accession>A0ABR8G0L4</accession>
<gene>
    <name evidence="1" type="ORF">H6G74_20870</name>
</gene>
<name>A0ABR8G0L4_9NOSO</name>
<dbReference type="Proteomes" id="UP000603457">
    <property type="component" value="Unassembled WGS sequence"/>
</dbReference>
<dbReference type="Gene3D" id="2.40.400.10">
    <property type="entry name" value="Acetoacetate decarboxylase-like"/>
    <property type="match status" value="1"/>
</dbReference>
<keyword evidence="2" id="KW-1185">Reference proteome</keyword>
<dbReference type="SUPFAM" id="SSF160104">
    <property type="entry name" value="Acetoacetate decarboxylase-like"/>
    <property type="match status" value="1"/>
</dbReference>
<dbReference type="RefSeq" id="WP_190969478.1">
    <property type="nucleotide sequence ID" value="NZ_JACJTB010000032.1"/>
</dbReference>